<sequence length="162" mass="18788">MVLELIYILNRWESLGVNDLIATEARGKQIFGFVESKGWFGFTIKMNKGERVFISNGKVNGVIIKFGNQIKEGKHCNWRFTTDLKININQVHRVEKEIYKIFKEDKDLEQEDAFVLLSGVDWANKTAVFLVSWITKTGTHEEYFTIRDALLLKLQKLIDTNS</sequence>
<organism evidence="3 4">
    <name type="scientific">Papaver nudicaule</name>
    <name type="common">Iceland poppy</name>
    <dbReference type="NCBI Taxonomy" id="74823"/>
    <lineage>
        <taxon>Eukaryota</taxon>
        <taxon>Viridiplantae</taxon>
        <taxon>Streptophyta</taxon>
        <taxon>Embryophyta</taxon>
        <taxon>Tracheophyta</taxon>
        <taxon>Spermatophyta</taxon>
        <taxon>Magnoliopsida</taxon>
        <taxon>Ranunculales</taxon>
        <taxon>Papaveraceae</taxon>
        <taxon>Papaveroideae</taxon>
        <taxon>Papaver</taxon>
    </lineage>
</organism>
<dbReference type="EMBL" id="JAJJMA010053328">
    <property type="protein sequence ID" value="MCL7026161.1"/>
    <property type="molecule type" value="Genomic_DNA"/>
</dbReference>
<evidence type="ECO:0000313" key="4">
    <source>
        <dbReference type="Proteomes" id="UP001177140"/>
    </source>
</evidence>
<evidence type="ECO:0000256" key="1">
    <source>
        <dbReference type="ARBA" id="ARBA00004141"/>
    </source>
</evidence>
<comment type="similarity">
    <text evidence="2">Belongs to the MscS (TC 1.A.23) family.</text>
</comment>
<dbReference type="GO" id="GO:0016020">
    <property type="term" value="C:membrane"/>
    <property type="evidence" value="ECO:0007669"/>
    <property type="project" value="UniProtKB-SubCell"/>
</dbReference>
<proteinExistence type="inferred from homology"/>
<dbReference type="Proteomes" id="UP001177140">
    <property type="component" value="Unassembled WGS sequence"/>
</dbReference>
<comment type="caution">
    <text evidence="3">The sequence shown here is derived from an EMBL/GenBank/DDBJ whole genome shotgun (WGS) entry which is preliminary data.</text>
</comment>
<evidence type="ECO:0000256" key="2">
    <source>
        <dbReference type="ARBA" id="ARBA00008017"/>
    </source>
</evidence>
<dbReference type="AlphaFoldDB" id="A0AA41RX20"/>
<dbReference type="InterPro" id="IPR045042">
    <property type="entry name" value="YnaI-like"/>
</dbReference>
<protein>
    <submittedName>
        <fullName evidence="3">Uncharacterized protein</fullName>
    </submittedName>
</protein>
<gene>
    <name evidence="3" type="ORF">MKW94_016145</name>
</gene>
<comment type="subcellular location">
    <subcellularLocation>
        <location evidence="1">Membrane</location>
        <topology evidence="1">Multi-pass membrane protein</topology>
    </subcellularLocation>
</comment>
<accession>A0AA41RX20</accession>
<dbReference type="PANTHER" id="PTHR43634">
    <property type="entry name" value="OW CONDUCTANCE MECHANOSENSITIVE CHANNEL"/>
    <property type="match status" value="1"/>
</dbReference>
<reference evidence="3" key="1">
    <citation type="submission" date="2022-03" db="EMBL/GenBank/DDBJ databases">
        <title>A functionally conserved STORR gene fusion in Papaver species that diverged 16.8 million years ago.</title>
        <authorList>
            <person name="Catania T."/>
        </authorList>
    </citation>
    <scope>NUCLEOTIDE SEQUENCE</scope>
    <source>
        <strain evidence="3">S-191538</strain>
    </source>
</reference>
<dbReference type="PANTHER" id="PTHR43634:SF2">
    <property type="entry name" value="LOW CONDUCTANCE MECHANOSENSITIVE CHANNEL YNAI"/>
    <property type="match status" value="1"/>
</dbReference>
<keyword evidence="4" id="KW-1185">Reference proteome</keyword>
<evidence type="ECO:0000313" key="3">
    <source>
        <dbReference type="EMBL" id="MCL7026161.1"/>
    </source>
</evidence>
<name>A0AA41RX20_PAPNU</name>